<sequence length="570" mass="63629">MGLENAELIDEMFFAFEDNVKAPVKQPKMLGNLLHDDIRNTSLIEGASMNYASLYRMDKMAKQQKLHKIGNKQIKKAITNISNGNYGVQVHYVRGKGLGTGSQDFTGLGSTENVFQNSNDLNEQGLLFTLELSPEDEQVLAKGKKSELHKTFALLITTNVPKFPGDKVAVTFSQVYQTPAIIESISRETMYELNLRVLHHVVRGHGLQIAKLGEGKALDILCALCSTFLPENWRKKNAIQNAKDAAITGIDIAMACNTLSQYDLAQMIAKLGELYEATGDIEMAADLYSDNATFYCKGSSKNDRRLADFQIINFYNAGLAFRNTKQLTKAEEHFIQAWHFSYSLNGSVGDHILTSTLIVYFLREVKQSGSRTTSYHVDTPDKRLNLILGSLLQVAGISNFNESVQKMIDNGDPRTLKSELRSRRCAIDALYKLATVPTVEAFRKAIVDTCALTTITSTVVGTESDPDGSGQRNDHTNSMKNMMDSRNTHWDKDTGKKKAVPYHCSQCRVLESSTGGKLRMCACKTVYYCGVECQKAHFKTHKMYCSAFLAKKEKRKEAEKSKQMSNQSKE</sequence>
<dbReference type="PROSITE" id="PS50865">
    <property type="entry name" value="ZF_MYND_2"/>
    <property type="match status" value="1"/>
</dbReference>
<keyword evidence="8" id="KW-1185">Reference proteome</keyword>
<dbReference type="Pfam" id="PF01753">
    <property type="entry name" value="zf-MYND"/>
    <property type="match status" value="1"/>
</dbReference>
<proteinExistence type="predicted"/>
<gene>
    <name evidence="7" type="ORF">CTEN210_13012</name>
</gene>
<reference evidence="7 8" key="1">
    <citation type="journal article" date="2021" name="Sci. Rep.">
        <title>The genome of the diatom Chaetoceros tenuissimus carries an ancient integrated fragment of an extant virus.</title>
        <authorList>
            <person name="Hongo Y."/>
            <person name="Kimura K."/>
            <person name="Takaki Y."/>
            <person name="Yoshida Y."/>
            <person name="Baba S."/>
            <person name="Kobayashi G."/>
            <person name="Nagasaki K."/>
            <person name="Hano T."/>
            <person name="Tomaru Y."/>
        </authorList>
    </citation>
    <scope>NUCLEOTIDE SEQUENCE [LARGE SCALE GENOMIC DNA]</scope>
    <source>
        <strain evidence="7 8">NIES-3715</strain>
    </source>
</reference>
<keyword evidence="2 4" id="KW-0863">Zinc-finger</keyword>
<dbReference type="SUPFAM" id="SSF144232">
    <property type="entry name" value="HIT/MYND zinc finger-like"/>
    <property type="match status" value="1"/>
</dbReference>
<dbReference type="InterPro" id="IPR002893">
    <property type="entry name" value="Znf_MYND"/>
</dbReference>
<dbReference type="Proteomes" id="UP001054902">
    <property type="component" value="Unassembled WGS sequence"/>
</dbReference>
<evidence type="ECO:0000256" key="5">
    <source>
        <dbReference type="SAM" id="MobiDB-lite"/>
    </source>
</evidence>
<protein>
    <recommendedName>
        <fullName evidence="6">MYND-type domain-containing protein</fullName>
    </recommendedName>
</protein>
<evidence type="ECO:0000256" key="4">
    <source>
        <dbReference type="PROSITE-ProRule" id="PRU00134"/>
    </source>
</evidence>
<evidence type="ECO:0000313" key="7">
    <source>
        <dbReference type="EMBL" id="GFH56536.1"/>
    </source>
</evidence>
<evidence type="ECO:0000259" key="6">
    <source>
        <dbReference type="PROSITE" id="PS50865"/>
    </source>
</evidence>
<evidence type="ECO:0000256" key="3">
    <source>
        <dbReference type="ARBA" id="ARBA00022833"/>
    </source>
</evidence>
<comment type="caution">
    <text evidence="7">The sequence shown here is derived from an EMBL/GenBank/DDBJ whole genome shotgun (WGS) entry which is preliminary data.</text>
</comment>
<keyword evidence="1" id="KW-0479">Metal-binding</keyword>
<dbReference type="EMBL" id="BLLK01000052">
    <property type="protein sequence ID" value="GFH56536.1"/>
    <property type="molecule type" value="Genomic_DNA"/>
</dbReference>
<dbReference type="Gene3D" id="6.10.140.2220">
    <property type="match status" value="1"/>
</dbReference>
<dbReference type="AlphaFoldDB" id="A0AAD3HAU0"/>
<feature type="domain" description="MYND-type" evidence="6">
    <location>
        <begin position="504"/>
        <end position="545"/>
    </location>
</feature>
<keyword evidence="3" id="KW-0862">Zinc</keyword>
<name>A0AAD3HAU0_9STRA</name>
<accession>A0AAD3HAU0</accession>
<dbReference type="InterPro" id="IPR011990">
    <property type="entry name" value="TPR-like_helical_dom_sf"/>
</dbReference>
<feature type="region of interest" description="Disordered" evidence="5">
    <location>
        <begin position="461"/>
        <end position="482"/>
    </location>
</feature>
<dbReference type="SUPFAM" id="SSF48452">
    <property type="entry name" value="TPR-like"/>
    <property type="match status" value="1"/>
</dbReference>
<evidence type="ECO:0000256" key="2">
    <source>
        <dbReference type="ARBA" id="ARBA00022771"/>
    </source>
</evidence>
<evidence type="ECO:0000256" key="1">
    <source>
        <dbReference type="ARBA" id="ARBA00022723"/>
    </source>
</evidence>
<dbReference type="GO" id="GO:0008270">
    <property type="term" value="F:zinc ion binding"/>
    <property type="evidence" value="ECO:0007669"/>
    <property type="project" value="UniProtKB-KW"/>
</dbReference>
<evidence type="ECO:0000313" key="8">
    <source>
        <dbReference type="Proteomes" id="UP001054902"/>
    </source>
</evidence>
<organism evidence="7 8">
    <name type="scientific">Chaetoceros tenuissimus</name>
    <dbReference type="NCBI Taxonomy" id="426638"/>
    <lineage>
        <taxon>Eukaryota</taxon>
        <taxon>Sar</taxon>
        <taxon>Stramenopiles</taxon>
        <taxon>Ochrophyta</taxon>
        <taxon>Bacillariophyta</taxon>
        <taxon>Coscinodiscophyceae</taxon>
        <taxon>Chaetocerotophycidae</taxon>
        <taxon>Chaetocerotales</taxon>
        <taxon>Chaetocerotaceae</taxon>
        <taxon>Chaetoceros</taxon>
    </lineage>
</organism>